<sequence>MNKKILMRRNVYTSKSYQEKGLIGNLKEIYFDLKLYRHLLYSLVKLSITQQYKKSLLGYTWIIISPLLSVVIWVILQISGLFDPGDTQVPYLAFVLLSNSIWAFFISFYKGISESLTAKGGEIIQNNFPKIIIVVERIIISFFDFMIPLILSILVLMFFGVEFTWSSLLFLPALLPLIAIGISLGLLFSVIKVIAVDFNLIFNNFMDVLKYLTPVVYSTAVASDLILTIIKWNPLTYLIDFPRNLLLGGGIENWDIYLWISLGSLFLLLLAIRFYYLATPWVIEKMTL</sequence>
<evidence type="ECO:0000256" key="1">
    <source>
        <dbReference type="ARBA" id="ARBA00004429"/>
    </source>
</evidence>
<feature type="transmembrane region" description="Helical" evidence="4">
    <location>
        <begin position="173"/>
        <end position="196"/>
    </location>
</feature>
<feature type="transmembrane region" description="Helical" evidence="4">
    <location>
        <begin position="138"/>
        <end position="161"/>
    </location>
</feature>
<feature type="transmembrane region" description="Helical" evidence="4">
    <location>
        <begin position="88"/>
        <end position="109"/>
    </location>
</feature>
<feature type="transmembrane region" description="Helical" evidence="4">
    <location>
        <begin position="56"/>
        <end position="76"/>
    </location>
</feature>
<feature type="transmembrane region" description="Helical" evidence="4">
    <location>
        <begin position="208"/>
        <end position="230"/>
    </location>
</feature>
<dbReference type="GO" id="GO:0005886">
    <property type="term" value="C:plasma membrane"/>
    <property type="evidence" value="ECO:0007669"/>
    <property type="project" value="UniProtKB-SubCell"/>
</dbReference>
<dbReference type="Proteomes" id="UP000652231">
    <property type="component" value="Unassembled WGS sequence"/>
</dbReference>
<evidence type="ECO:0000313" key="6">
    <source>
        <dbReference type="Proteomes" id="UP000652231"/>
    </source>
</evidence>
<organism evidence="5 6">
    <name type="scientific">Planktosalinus lacus</name>
    <dbReference type="NCBI Taxonomy" id="1526573"/>
    <lineage>
        <taxon>Bacteria</taxon>
        <taxon>Pseudomonadati</taxon>
        <taxon>Bacteroidota</taxon>
        <taxon>Flavobacteriia</taxon>
        <taxon>Flavobacteriales</taxon>
        <taxon>Flavobacteriaceae</taxon>
        <taxon>Planktosalinus</taxon>
    </lineage>
</organism>
<reference evidence="5" key="1">
    <citation type="journal article" date="2014" name="Int. J. Syst. Evol. Microbiol.">
        <title>Complete genome sequence of Corynebacterium casei LMG S-19264T (=DSM 44701T), isolated from a smear-ripened cheese.</title>
        <authorList>
            <consortium name="US DOE Joint Genome Institute (JGI-PGF)"/>
            <person name="Walter F."/>
            <person name="Albersmeier A."/>
            <person name="Kalinowski J."/>
            <person name="Ruckert C."/>
        </authorList>
    </citation>
    <scope>NUCLEOTIDE SEQUENCE</scope>
    <source>
        <strain evidence="5">CGMCC 1.12924</strain>
    </source>
</reference>
<comment type="caution">
    <text evidence="5">The sequence shown here is derived from an EMBL/GenBank/DDBJ whole genome shotgun (WGS) entry which is preliminary data.</text>
</comment>
<reference evidence="5" key="2">
    <citation type="submission" date="2020-09" db="EMBL/GenBank/DDBJ databases">
        <authorList>
            <person name="Sun Q."/>
            <person name="Zhou Y."/>
        </authorList>
    </citation>
    <scope>NUCLEOTIDE SEQUENCE</scope>
    <source>
        <strain evidence="5">CGMCC 1.12924</strain>
    </source>
</reference>
<evidence type="ECO:0000313" key="5">
    <source>
        <dbReference type="EMBL" id="GGE00791.1"/>
    </source>
</evidence>
<keyword evidence="4" id="KW-0812">Transmembrane</keyword>
<gene>
    <name evidence="5" type="ORF">GCM10011312_25280</name>
</gene>
<keyword evidence="4" id="KW-1133">Transmembrane helix</keyword>
<evidence type="ECO:0000256" key="3">
    <source>
        <dbReference type="ARBA" id="ARBA00022448"/>
    </source>
</evidence>
<protein>
    <submittedName>
        <fullName evidence="5">Transport permease protein</fullName>
    </submittedName>
</protein>
<keyword evidence="6" id="KW-1185">Reference proteome</keyword>
<accession>A0A8J2VEW5</accession>
<dbReference type="GO" id="GO:0015920">
    <property type="term" value="P:lipopolysaccharide transport"/>
    <property type="evidence" value="ECO:0007669"/>
    <property type="project" value="TreeGrafter"/>
</dbReference>
<evidence type="ECO:0000256" key="4">
    <source>
        <dbReference type="SAM" id="Phobius"/>
    </source>
</evidence>
<comment type="subcellular location">
    <subcellularLocation>
        <location evidence="1">Cell inner membrane</location>
        <topology evidence="1">Multi-pass membrane protein</topology>
    </subcellularLocation>
</comment>
<feature type="transmembrane region" description="Helical" evidence="4">
    <location>
        <begin position="256"/>
        <end position="276"/>
    </location>
</feature>
<name>A0A8J2VEW5_9FLAO</name>
<evidence type="ECO:0000256" key="2">
    <source>
        <dbReference type="ARBA" id="ARBA00007783"/>
    </source>
</evidence>
<dbReference type="AlphaFoldDB" id="A0A8J2VEW5"/>
<dbReference type="EMBL" id="BMGK01000013">
    <property type="protein sequence ID" value="GGE00791.1"/>
    <property type="molecule type" value="Genomic_DNA"/>
</dbReference>
<dbReference type="PANTHER" id="PTHR30413">
    <property type="entry name" value="INNER MEMBRANE TRANSPORT PERMEASE"/>
    <property type="match status" value="1"/>
</dbReference>
<comment type="similarity">
    <text evidence="2">Belongs to the ABC-2 integral membrane protein family.</text>
</comment>
<dbReference type="PANTHER" id="PTHR30413:SF8">
    <property type="entry name" value="TRANSPORT PERMEASE PROTEIN"/>
    <property type="match status" value="1"/>
</dbReference>
<keyword evidence="4" id="KW-0472">Membrane</keyword>
<proteinExistence type="inferred from homology"/>
<keyword evidence="3" id="KW-0813">Transport</keyword>